<proteinExistence type="predicted"/>
<reference evidence="1 2" key="1">
    <citation type="journal article" date="2020" name="Cell">
        <title>Large-Scale Comparative Analyses of Tick Genomes Elucidate Their Genetic Diversity and Vector Capacities.</title>
        <authorList>
            <consortium name="Tick Genome and Microbiome Consortium (TIGMIC)"/>
            <person name="Jia N."/>
            <person name="Wang J."/>
            <person name="Shi W."/>
            <person name="Du L."/>
            <person name="Sun Y."/>
            <person name="Zhan W."/>
            <person name="Jiang J.F."/>
            <person name="Wang Q."/>
            <person name="Zhang B."/>
            <person name="Ji P."/>
            <person name="Bell-Sakyi L."/>
            <person name="Cui X.M."/>
            <person name="Yuan T.T."/>
            <person name="Jiang B.G."/>
            <person name="Yang W.F."/>
            <person name="Lam T.T."/>
            <person name="Chang Q.C."/>
            <person name="Ding S.J."/>
            <person name="Wang X.J."/>
            <person name="Zhu J.G."/>
            <person name="Ruan X.D."/>
            <person name="Zhao L."/>
            <person name="Wei J.T."/>
            <person name="Ye R.Z."/>
            <person name="Que T.C."/>
            <person name="Du C.H."/>
            <person name="Zhou Y.H."/>
            <person name="Cheng J.X."/>
            <person name="Dai P.F."/>
            <person name="Guo W.B."/>
            <person name="Han X.H."/>
            <person name="Huang E.J."/>
            <person name="Li L.F."/>
            <person name="Wei W."/>
            <person name="Gao Y.C."/>
            <person name="Liu J.Z."/>
            <person name="Shao H.Z."/>
            <person name="Wang X."/>
            <person name="Wang C.C."/>
            <person name="Yang T.C."/>
            <person name="Huo Q.B."/>
            <person name="Li W."/>
            <person name="Chen H.Y."/>
            <person name="Chen S.E."/>
            <person name="Zhou L.G."/>
            <person name="Ni X.B."/>
            <person name="Tian J.H."/>
            <person name="Sheng Y."/>
            <person name="Liu T."/>
            <person name="Pan Y.S."/>
            <person name="Xia L.Y."/>
            <person name="Li J."/>
            <person name="Zhao F."/>
            <person name="Cao W.C."/>
        </authorList>
    </citation>
    <scope>NUCLEOTIDE SEQUENCE [LARGE SCALE GENOMIC DNA]</scope>
    <source>
        <strain evidence="1">Iper-2018</strain>
    </source>
</reference>
<evidence type="ECO:0000313" key="1">
    <source>
        <dbReference type="EMBL" id="KAG0429929.1"/>
    </source>
</evidence>
<dbReference type="Proteomes" id="UP000805193">
    <property type="component" value="Unassembled WGS sequence"/>
</dbReference>
<gene>
    <name evidence="1" type="ORF">HPB47_023170</name>
</gene>
<comment type="caution">
    <text evidence="1">The sequence shown here is derived from an EMBL/GenBank/DDBJ whole genome shotgun (WGS) entry which is preliminary data.</text>
</comment>
<feature type="non-terminal residue" evidence="1">
    <location>
        <position position="1"/>
    </location>
</feature>
<sequence length="120" mass="13622">DTGESTFLSALHQLGFTHLGRWIVSTSVRTVKAAALRFYGEIAESTEFFLALFSWNYLTTVAKNKLYWDTVSAMFPPPVCTDRHRSPMEPRVSSGQAQLLIVMIQKCDFLSIRFGVRKVM</sequence>
<organism evidence="1 2">
    <name type="scientific">Ixodes persulcatus</name>
    <name type="common">Taiga tick</name>
    <dbReference type="NCBI Taxonomy" id="34615"/>
    <lineage>
        <taxon>Eukaryota</taxon>
        <taxon>Metazoa</taxon>
        <taxon>Ecdysozoa</taxon>
        <taxon>Arthropoda</taxon>
        <taxon>Chelicerata</taxon>
        <taxon>Arachnida</taxon>
        <taxon>Acari</taxon>
        <taxon>Parasitiformes</taxon>
        <taxon>Ixodida</taxon>
        <taxon>Ixodoidea</taxon>
        <taxon>Ixodidae</taxon>
        <taxon>Ixodinae</taxon>
        <taxon>Ixodes</taxon>
    </lineage>
</organism>
<protein>
    <submittedName>
        <fullName evidence="1">Uncharacterized protein</fullName>
    </submittedName>
</protein>
<accession>A0AC60QA51</accession>
<name>A0AC60QA51_IXOPE</name>
<dbReference type="EMBL" id="JABSTQ010009369">
    <property type="protein sequence ID" value="KAG0429929.1"/>
    <property type="molecule type" value="Genomic_DNA"/>
</dbReference>
<keyword evidence="2" id="KW-1185">Reference proteome</keyword>
<evidence type="ECO:0000313" key="2">
    <source>
        <dbReference type="Proteomes" id="UP000805193"/>
    </source>
</evidence>